<dbReference type="AlphaFoldDB" id="A0A497XTS2"/>
<dbReference type="InterPro" id="IPR036249">
    <property type="entry name" value="Thioredoxin-like_sf"/>
</dbReference>
<evidence type="ECO:0000313" key="2">
    <source>
        <dbReference type="Proteomes" id="UP000273898"/>
    </source>
</evidence>
<dbReference type="Pfam" id="PF13899">
    <property type="entry name" value="Thioredoxin_7"/>
    <property type="match status" value="1"/>
</dbReference>
<dbReference type="Gene3D" id="3.40.30.10">
    <property type="entry name" value="Glutaredoxin"/>
    <property type="match status" value="1"/>
</dbReference>
<dbReference type="SUPFAM" id="SSF52833">
    <property type="entry name" value="Thioredoxin-like"/>
    <property type="match status" value="1"/>
</dbReference>
<evidence type="ECO:0000313" key="1">
    <source>
        <dbReference type="EMBL" id="RLJ71874.1"/>
    </source>
</evidence>
<name>A0A497XTS2_9SPHI</name>
<dbReference type="Proteomes" id="UP000273898">
    <property type="component" value="Unassembled WGS sequence"/>
</dbReference>
<reference evidence="1 2" key="1">
    <citation type="submission" date="2018-10" db="EMBL/GenBank/DDBJ databases">
        <title>Genomic Encyclopedia of Archaeal and Bacterial Type Strains, Phase II (KMG-II): from individual species to whole genera.</title>
        <authorList>
            <person name="Goeker M."/>
        </authorList>
    </citation>
    <scope>NUCLEOTIDE SEQUENCE [LARGE SCALE GENOMIC DNA]</scope>
    <source>
        <strain evidence="1 2">DSM 19624</strain>
    </source>
</reference>
<dbReference type="EMBL" id="RCCK01000015">
    <property type="protein sequence ID" value="RLJ71874.1"/>
    <property type="molecule type" value="Genomic_DNA"/>
</dbReference>
<sequence length="191" mass="21187">MLAFITFDYYSSKIMKKLIILLTAVLISTAAFSQAKKEGVHIYNPQANARAEIAAAVAKAAKENKHVLLQVGGNWCTWCIAFHNLVDSTATLKKYINNNFETVLVNYSPENKNESILASLGYPQRFGFPVFLILDGKGKVLHIENSSYLETDEVAANGKKKVGHDVKKITSFLKGWTTTAVNPETYKLKAK</sequence>
<proteinExistence type="predicted"/>
<accession>A0A497XTS2</accession>
<gene>
    <name evidence="1" type="ORF">BCL90_4694</name>
</gene>
<comment type="caution">
    <text evidence="1">The sequence shown here is derived from an EMBL/GenBank/DDBJ whole genome shotgun (WGS) entry which is preliminary data.</text>
</comment>
<protein>
    <submittedName>
        <fullName evidence="1">Thioredoxin-like protein</fullName>
    </submittedName>
</protein>
<organism evidence="1 2">
    <name type="scientific">Pedobacter alluvionis</name>
    <dbReference type="NCBI Taxonomy" id="475253"/>
    <lineage>
        <taxon>Bacteria</taxon>
        <taxon>Pseudomonadati</taxon>
        <taxon>Bacteroidota</taxon>
        <taxon>Sphingobacteriia</taxon>
        <taxon>Sphingobacteriales</taxon>
        <taxon>Sphingobacteriaceae</taxon>
        <taxon>Pedobacter</taxon>
    </lineage>
</organism>